<dbReference type="Proteomes" id="UP000256805">
    <property type="component" value="Unassembled WGS sequence"/>
</dbReference>
<reference evidence="1 2" key="1">
    <citation type="submission" date="2018-01" db="EMBL/GenBank/DDBJ databases">
        <authorList>
            <person name="Gaut B.S."/>
            <person name="Morton B.R."/>
            <person name="Clegg M.T."/>
            <person name="Duvall M.R."/>
        </authorList>
    </citation>
    <scope>NUCLEOTIDE SEQUENCE [LARGE SCALE GENOMIC DNA]</scope>
    <source>
        <strain evidence="1">Cupriavidus taiwanensis cmp 52</strain>
    </source>
</reference>
<organism evidence="1 2">
    <name type="scientific">Cupriavidus taiwanensis</name>
    <dbReference type="NCBI Taxonomy" id="164546"/>
    <lineage>
        <taxon>Bacteria</taxon>
        <taxon>Pseudomonadati</taxon>
        <taxon>Pseudomonadota</taxon>
        <taxon>Betaproteobacteria</taxon>
        <taxon>Burkholderiales</taxon>
        <taxon>Burkholderiaceae</taxon>
        <taxon>Cupriavidus</taxon>
    </lineage>
</organism>
<accession>A0A375JBZ3</accession>
<gene>
    <name evidence="1" type="ORF">CBM2634_U210008</name>
</gene>
<dbReference type="EMBL" id="OVTA01000085">
    <property type="protein sequence ID" value="SPS02694.1"/>
    <property type="molecule type" value="Genomic_DNA"/>
</dbReference>
<protein>
    <submittedName>
        <fullName evidence="1">Uncharacterized protein</fullName>
    </submittedName>
</protein>
<name>A0A375JBZ3_9BURK</name>
<sequence>MRYKDSPSRMDVYQPSNFVEAKYQIVVAILIARNSLILLLNLPTLSYKHRVPVPRPTRNVWPSYFGMHT</sequence>
<evidence type="ECO:0000313" key="2">
    <source>
        <dbReference type="Proteomes" id="UP000256805"/>
    </source>
</evidence>
<proteinExistence type="predicted"/>
<dbReference type="AlphaFoldDB" id="A0A375JBZ3"/>
<evidence type="ECO:0000313" key="1">
    <source>
        <dbReference type="EMBL" id="SPS02694.1"/>
    </source>
</evidence>